<organism evidence="1 2">
    <name type="scientific">Terriglobus roseus</name>
    <dbReference type="NCBI Taxonomy" id="392734"/>
    <lineage>
        <taxon>Bacteria</taxon>
        <taxon>Pseudomonadati</taxon>
        <taxon>Acidobacteriota</taxon>
        <taxon>Terriglobia</taxon>
        <taxon>Terriglobales</taxon>
        <taxon>Acidobacteriaceae</taxon>
        <taxon>Terriglobus</taxon>
    </lineage>
</organism>
<gene>
    <name evidence="1" type="ORF">SAMN05443244_0070</name>
</gene>
<dbReference type="Proteomes" id="UP000182409">
    <property type="component" value="Unassembled WGS sequence"/>
</dbReference>
<evidence type="ECO:0000313" key="1">
    <source>
        <dbReference type="EMBL" id="SEB37466.1"/>
    </source>
</evidence>
<dbReference type="EMBL" id="FNSD01000001">
    <property type="protein sequence ID" value="SEB37466.1"/>
    <property type="molecule type" value="Genomic_DNA"/>
</dbReference>
<dbReference type="AlphaFoldDB" id="A0A1H4IV21"/>
<reference evidence="1 2" key="1">
    <citation type="submission" date="2016-10" db="EMBL/GenBank/DDBJ databases">
        <authorList>
            <person name="de Groot N.N."/>
        </authorList>
    </citation>
    <scope>NUCLEOTIDE SEQUENCE [LARGE SCALE GENOMIC DNA]</scope>
    <source>
        <strain evidence="1 2">AB35.6</strain>
    </source>
</reference>
<name>A0A1H4IV21_9BACT</name>
<accession>A0A1H4IV21</accession>
<sequence>MLAGETFGFPSIALLQAVLITQTTRLHRTNFDLRPKRTAPFKTAH</sequence>
<evidence type="ECO:0000313" key="2">
    <source>
        <dbReference type="Proteomes" id="UP000182409"/>
    </source>
</evidence>
<protein>
    <submittedName>
        <fullName evidence="1">Uncharacterized protein</fullName>
    </submittedName>
</protein>
<proteinExistence type="predicted"/>